<name>A0A3P8WBJ4_CYNSE</name>
<evidence type="ECO:0000256" key="1">
    <source>
        <dbReference type="ARBA" id="ARBA00022737"/>
    </source>
</evidence>
<dbReference type="GO" id="GO:0003713">
    <property type="term" value="F:transcription coactivator activity"/>
    <property type="evidence" value="ECO:0007669"/>
    <property type="project" value="TreeGrafter"/>
</dbReference>
<evidence type="ECO:0000313" key="4">
    <source>
        <dbReference type="Proteomes" id="UP000265120"/>
    </source>
</evidence>
<dbReference type="Proteomes" id="UP000265120">
    <property type="component" value="Chromosome 8"/>
</dbReference>
<dbReference type="Gene3D" id="2.120.10.80">
    <property type="entry name" value="Kelch-type beta propeller"/>
    <property type="match status" value="1"/>
</dbReference>
<sequence length="285" mass="31192">MSCGAGEPQWRRVHSVTGVIPRSRHGHRAVAVRELIILFGGGNEGIAEDLHVYNTVSKQWFLPAVRGDIPPGCASHGFVCEGTRILMFGGMVEYGKYTNSLYELQASRWLWKKLKPRAPKNAPPPCPRIGHSFTLVGNKCYLFGGLANESEDPNGNVPRYLGDLYELELQAASGARSWSVPETKGVGPSARESHSCVAFSGLTSNRLFIFGGMQGSRLNDLCHISEFKTCQPGFPGAPSAVRISKVKSKGNSYPFTAMSFEPRDILNIRKIPSCTTKENCTCNKI</sequence>
<dbReference type="GO" id="GO:0035097">
    <property type="term" value="C:histone methyltransferase complex"/>
    <property type="evidence" value="ECO:0007669"/>
    <property type="project" value="TreeGrafter"/>
</dbReference>
<dbReference type="PANTHER" id="PTHR46003:SF2">
    <property type="entry name" value="HOST CELL FACTOR 2"/>
    <property type="match status" value="1"/>
</dbReference>
<dbReference type="InParanoid" id="A0A3P8WBJ4"/>
<evidence type="ECO:0000259" key="2">
    <source>
        <dbReference type="Pfam" id="PF13854"/>
    </source>
</evidence>
<dbReference type="STRING" id="244447.ENSCSEP00000024838"/>
<dbReference type="GO" id="GO:0006338">
    <property type="term" value="P:chromatin remodeling"/>
    <property type="evidence" value="ECO:0007669"/>
    <property type="project" value="TreeGrafter"/>
</dbReference>
<reference evidence="3" key="3">
    <citation type="submission" date="2025-09" db="UniProtKB">
        <authorList>
            <consortium name="Ensembl"/>
        </authorList>
    </citation>
    <scope>IDENTIFICATION</scope>
</reference>
<dbReference type="Ensembl" id="ENSCSET00000025170.1">
    <property type="protein sequence ID" value="ENSCSEP00000024838.1"/>
    <property type="gene ID" value="ENSCSEG00000015862.1"/>
</dbReference>
<evidence type="ECO:0000313" key="3">
    <source>
        <dbReference type="Ensembl" id="ENSCSEP00000024838.1"/>
    </source>
</evidence>
<dbReference type="FunFam" id="2.120.10.80:FF:000008">
    <property type="entry name" value="host cell factor 1 isoform X1"/>
    <property type="match status" value="1"/>
</dbReference>
<dbReference type="OMA" id="KVTQQHL"/>
<dbReference type="GeneTree" id="ENSGT00940000164702"/>
<dbReference type="Pfam" id="PF13854">
    <property type="entry name" value="Kelch_HCF"/>
    <property type="match status" value="1"/>
</dbReference>
<dbReference type="InterPro" id="IPR059124">
    <property type="entry name" value="Kelch_HCF"/>
</dbReference>
<organism evidence="3 4">
    <name type="scientific">Cynoglossus semilaevis</name>
    <name type="common">Tongue sole</name>
    <dbReference type="NCBI Taxonomy" id="244447"/>
    <lineage>
        <taxon>Eukaryota</taxon>
        <taxon>Metazoa</taxon>
        <taxon>Chordata</taxon>
        <taxon>Craniata</taxon>
        <taxon>Vertebrata</taxon>
        <taxon>Euteleostomi</taxon>
        <taxon>Actinopterygii</taxon>
        <taxon>Neopterygii</taxon>
        <taxon>Teleostei</taxon>
        <taxon>Neoteleostei</taxon>
        <taxon>Acanthomorphata</taxon>
        <taxon>Carangaria</taxon>
        <taxon>Pleuronectiformes</taxon>
        <taxon>Pleuronectoidei</taxon>
        <taxon>Cynoglossidae</taxon>
        <taxon>Cynoglossinae</taxon>
        <taxon>Cynoglossus</taxon>
    </lineage>
</organism>
<dbReference type="SUPFAM" id="SSF117281">
    <property type="entry name" value="Kelch motif"/>
    <property type="match status" value="1"/>
</dbReference>
<dbReference type="InterPro" id="IPR043536">
    <property type="entry name" value="HCF1/2"/>
</dbReference>
<proteinExistence type="predicted"/>
<accession>A0A3P8WBJ4</accession>
<feature type="domain" description="Host cell factor Kelch-repeats" evidence="2">
    <location>
        <begin position="7"/>
        <end position="224"/>
    </location>
</feature>
<dbReference type="AlphaFoldDB" id="A0A3P8WBJ4"/>
<protein>
    <submittedName>
        <fullName evidence="3">Host cell factor C2</fullName>
    </submittedName>
</protein>
<reference evidence="3" key="2">
    <citation type="submission" date="2025-08" db="UniProtKB">
        <authorList>
            <consortium name="Ensembl"/>
        </authorList>
    </citation>
    <scope>IDENTIFICATION</scope>
</reference>
<dbReference type="InterPro" id="IPR015915">
    <property type="entry name" value="Kelch-typ_b-propeller"/>
</dbReference>
<reference evidence="3 4" key="1">
    <citation type="journal article" date="2014" name="Nat. Genet.">
        <title>Whole-genome sequence of a flatfish provides insights into ZW sex chromosome evolution and adaptation to a benthic lifestyle.</title>
        <authorList>
            <person name="Chen S."/>
            <person name="Zhang G."/>
            <person name="Shao C."/>
            <person name="Huang Q."/>
            <person name="Liu G."/>
            <person name="Zhang P."/>
            <person name="Song W."/>
            <person name="An N."/>
            <person name="Chalopin D."/>
            <person name="Volff J.N."/>
            <person name="Hong Y."/>
            <person name="Li Q."/>
            <person name="Sha Z."/>
            <person name="Zhou H."/>
            <person name="Xie M."/>
            <person name="Yu Q."/>
            <person name="Liu Y."/>
            <person name="Xiang H."/>
            <person name="Wang N."/>
            <person name="Wu K."/>
            <person name="Yang C."/>
            <person name="Zhou Q."/>
            <person name="Liao X."/>
            <person name="Yang L."/>
            <person name="Hu Q."/>
            <person name="Zhang J."/>
            <person name="Meng L."/>
            <person name="Jin L."/>
            <person name="Tian Y."/>
            <person name="Lian J."/>
            <person name="Yang J."/>
            <person name="Miao G."/>
            <person name="Liu S."/>
            <person name="Liang Z."/>
            <person name="Yan F."/>
            <person name="Li Y."/>
            <person name="Sun B."/>
            <person name="Zhang H."/>
            <person name="Zhang J."/>
            <person name="Zhu Y."/>
            <person name="Du M."/>
            <person name="Zhao Y."/>
            <person name="Schartl M."/>
            <person name="Tang Q."/>
            <person name="Wang J."/>
        </authorList>
    </citation>
    <scope>NUCLEOTIDE SEQUENCE</scope>
</reference>
<dbReference type="PANTHER" id="PTHR46003">
    <property type="entry name" value="HOST CELL FACTOR"/>
    <property type="match status" value="1"/>
</dbReference>
<keyword evidence="1" id="KW-0677">Repeat</keyword>
<keyword evidence="4" id="KW-1185">Reference proteome</keyword>